<protein>
    <recommendedName>
        <fullName evidence="4">Integral membrane protein</fullName>
    </recommendedName>
</protein>
<keyword evidence="1" id="KW-0812">Transmembrane</keyword>
<feature type="transmembrane region" description="Helical" evidence="1">
    <location>
        <begin position="6"/>
        <end position="25"/>
    </location>
</feature>
<feature type="transmembrane region" description="Helical" evidence="1">
    <location>
        <begin position="93"/>
        <end position="117"/>
    </location>
</feature>
<accession>A0ABY9W0G3</accession>
<keyword evidence="1" id="KW-1133">Transmembrane helix</keyword>
<evidence type="ECO:0000313" key="2">
    <source>
        <dbReference type="EMBL" id="WNF29295.1"/>
    </source>
</evidence>
<organism evidence="2 3">
    <name type="scientific">Streptomyces durocortorensis</name>
    <dbReference type="NCBI Taxonomy" id="2811104"/>
    <lineage>
        <taxon>Bacteria</taxon>
        <taxon>Bacillati</taxon>
        <taxon>Actinomycetota</taxon>
        <taxon>Actinomycetes</taxon>
        <taxon>Kitasatosporales</taxon>
        <taxon>Streptomycetaceae</taxon>
        <taxon>Streptomyces</taxon>
    </lineage>
</organism>
<sequence length="366" mass="40027">MIVLAPLYASIFSVAAVCIGGRLLADVPLLAFPVHRPGAWLRRFHAPHRRARRHVEELVQKSQASLLRLGVQPPDRWLRAVLMRWRLAERGEWWSSWVLALLALTALTLGLMLAAAAESHLQALLWVLLPSWSLQWLVVLHVRLSDIAMRRGSAEANLYRAAVDVLLACGTHHRQPRTTSTVDLVRCVRRLRRALVCYARFGLPRCAQGRARDVAQAMILDRAFAEAIDSVLADRRQLAALASRVVDLMNALARQEPLSLVGDDGAVVDVLEGGRTFKSWQAAGVVFLAFSVCSGVALGFQSLGLESACLSAMLSVFAACAWTVMDRYGFLGGCRPPAQVGTTSAVPGTGAETHTEVELAQRGRFS</sequence>
<reference evidence="2 3" key="1">
    <citation type="submission" date="2023-09" db="EMBL/GenBank/DDBJ databases">
        <title>Genome completion map analysis of the actinomycetes C11-1.</title>
        <authorList>
            <person name="Qin P."/>
            <person name="Guan P."/>
        </authorList>
    </citation>
    <scope>NUCLEOTIDE SEQUENCE [LARGE SCALE GENOMIC DNA]</scope>
    <source>
        <strain evidence="2 3">C11-1</strain>
    </source>
</reference>
<dbReference type="Proteomes" id="UP001303236">
    <property type="component" value="Chromosome"/>
</dbReference>
<evidence type="ECO:0000313" key="3">
    <source>
        <dbReference type="Proteomes" id="UP001303236"/>
    </source>
</evidence>
<evidence type="ECO:0008006" key="4">
    <source>
        <dbReference type="Google" id="ProtNLM"/>
    </source>
</evidence>
<keyword evidence="3" id="KW-1185">Reference proteome</keyword>
<gene>
    <name evidence="2" type="ORF">RI138_22080</name>
</gene>
<evidence type="ECO:0000256" key="1">
    <source>
        <dbReference type="SAM" id="Phobius"/>
    </source>
</evidence>
<proteinExistence type="predicted"/>
<feature type="transmembrane region" description="Helical" evidence="1">
    <location>
        <begin position="280"/>
        <end position="299"/>
    </location>
</feature>
<dbReference type="EMBL" id="CP134500">
    <property type="protein sequence ID" value="WNF29295.1"/>
    <property type="molecule type" value="Genomic_DNA"/>
</dbReference>
<keyword evidence="1" id="KW-0472">Membrane</keyword>
<name>A0ABY9W0G3_9ACTN</name>
<feature type="transmembrane region" description="Helical" evidence="1">
    <location>
        <begin position="123"/>
        <end position="142"/>
    </location>
</feature>